<organism evidence="6 7">
    <name type="scientific">Candidatus Methanoperedens nitratireducens</name>
    <dbReference type="NCBI Taxonomy" id="1392998"/>
    <lineage>
        <taxon>Archaea</taxon>
        <taxon>Methanobacteriati</taxon>
        <taxon>Methanobacteriota</taxon>
        <taxon>Stenosarchaea group</taxon>
        <taxon>Methanomicrobia</taxon>
        <taxon>Methanosarcinales</taxon>
        <taxon>ANME-2 cluster</taxon>
        <taxon>Candidatus Methanoperedentaceae</taxon>
        <taxon>Candidatus Methanoperedens</taxon>
    </lineage>
</organism>
<dbReference type="InterPro" id="IPR000014">
    <property type="entry name" value="PAS"/>
</dbReference>
<dbReference type="EMBL" id="LKCM01000237">
    <property type="protein sequence ID" value="KPQ42380.1"/>
    <property type="molecule type" value="Genomic_DNA"/>
</dbReference>
<dbReference type="PANTHER" id="PTHR44591">
    <property type="entry name" value="STRESS RESPONSE REGULATOR PROTEIN 1"/>
    <property type="match status" value="1"/>
</dbReference>
<evidence type="ECO:0000256" key="1">
    <source>
        <dbReference type="ARBA" id="ARBA00022553"/>
    </source>
</evidence>
<dbReference type="CDD" id="cd17534">
    <property type="entry name" value="REC_DC-like"/>
    <property type="match status" value="1"/>
</dbReference>
<proteinExistence type="predicted"/>
<dbReference type="InterPro" id="IPR000700">
    <property type="entry name" value="PAS-assoc_C"/>
</dbReference>
<dbReference type="Gene3D" id="3.40.50.2300">
    <property type="match status" value="1"/>
</dbReference>
<keyword evidence="1 2" id="KW-0597">Phosphoprotein</keyword>
<dbReference type="PROSITE" id="PS50113">
    <property type="entry name" value="PAC"/>
    <property type="match status" value="1"/>
</dbReference>
<name>A0A0P7ZCJ4_9EURY</name>
<dbReference type="Proteomes" id="UP000050360">
    <property type="component" value="Unassembled WGS sequence"/>
</dbReference>
<dbReference type="NCBIfam" id="TIGR00229">
    <property type="entry name" value="sensory_box"/>
    <property type="match status" value="1"/>
</dbReference>
<gene>
    <name evidence="6" type="ORF">MPEBLZ_03097</name>
</gene>
<dbReference type="SMART" id="SM00091">
    <property type="entry name" value="PAS"/>
    <property type="match status" value="1"/>
</dbReference>
<evidence type="ECO:0000313" key="6">
    <source>
        <dbReference type="EMBL" id="KPQ42380.1"/>
    </source>
</evidence>
<dbReference type="CDD" id="cd00130">
    <property type="entry name" value="PAS"/>
    <property type="match status" value="1"/>
</dbReference>
<dbReference type="Pfam" id="PF00072">
    <property type="entry name" value="Response_reg"/>
    <property type="match status" value="1"/>
</dbReference>
<evidence type="ECO:0000259" key="5">
    <source>
        <dbReference type="PROSITE" id="PS50113"/>
    </source>
</evidence>
<evidence type="ECO:0000256" key="2">
    <source>
        <dbReference type="PROSITE-ProRule" id="PRU00169"/>
    </source>
</evidence>
<reference evidence="6 7" key="1">
    <citation type="submission" date="2015-09" db="EMBL/GenBank/DDBJ databases">
        <title>A metagenomics-based metabolic model of nitrate-dependent anaerobic oxidation of methane by Methanoperedens-like archaea.</title>
        <authorList>
            <person name="Arshad A."/>
            <person name="Speth D.R."/>
            <person name="De Graaf R.M."/>
            <person name="Op Den Camp H.J."/>
            <person name="Jetten M.S."/>
            <person name="Welte C.U."/>
        </authorList>
    </citation>
    <scope>NUCLEOTIDE SEQUENCE [LARGE SCALE GENOMIC DNA]</scope>
</reference>
<dbReference type="PANTHER" id="PTHR44591:SF23">
    <property type="entry name" value="CHEY SUBFAMILY"/>
    <property type="match status" value="1"/>
</dbReference>
<evidence type="ECO:0000313" key="7">
    <source>
        <dbReference type="Proteomes" id="UP000050360"/>
    </source>
</evidence>
<dbReference type="InterPro" id="IPR050595">
    <property type="entry name" value="Bact_response_regulator"/>
</dbReference>
<feature type="domain" description="PAS" evidence="4">
    <location>
        <begin position="138"/>
        <end position="211"/>
    </location>
</feature>
<dbReference type="Gene3D" id="3.30.450.20">
    <property type="entry name" value="PAS domain"/>
    <property type="match status" value="1"/>
</dbReference>
<evidence type="ECO:0000259" key="3">
    <source>
        <dbReference type="PROSITE" id="PS50110"/>
    </source>
</evidence>
<feature type="modified residue" description="4-aspartylphosphate" evidence="2">
    <location>
        <position position="54"/>
    </location>
</feature>
<dbReference type="AlphaFoldDB" id="A0A0P7ZCJ4"/>
<dbReference type="SMART" id="SM00448">
    <property type="entry name" value="REC"/>
    <property type="match status" value="1"/>
</dbReference>
<dbReference type="Pfam" id="PF00989">
    <property type="entry name" value="PAS"/>
    <property type="match status" value="1"/>
</dbReference>
<dbReference type="GO" id="GO:0006355">
    <property type="term" value="P:regulation of DNA-templated transcription"/>
    <property type="evidence" value="ECO:0007669"/>
    <property type="project" value="InterPro"/>
</dbReference>
<dbReference type="SUPFAM" id="SSF55785">
    <property type="entry name" value="PYP-like sensor domain (PAS domain)"/>
    <property type="match status" value="1"/>
</dbReference>
<dbReference type="InterPro" id="IPR001789">
    <property type="entry name" value="Sig_transdc_resp-reg_receiver"/>
</dbReference>
<dbReference type="InterPro" id="IPR011006">
    <property type="entry name" value="CheY-like_superfamily"/>
</dbReference>
<dbReference type="PROSITE" id="PS50112">
    <property type="entry name" value="PAS"/>
    <property type="match status" value="1"/>
</dbReference>
<dbReference type="PROSITE" id="PS50110">
    <property type="entry name" value="RESPONSE_REGULATORY"/>
    <property type="match status" value="1"/>
</dbReference>
<protein>
    <submittedName>
        <fullName evidence="6">Putative transcriptional regulator</fullName>
    </submittedName>
</protein>
<feature type="domain" description="PAC" evidence="5">
    <location>
        <begin position="216"/>
        <end position="268"/>
    </location>
</feature>
<sequence length="275" mass="31083">MTSQILVVEDEIIIAEDLQNKLKKMGYSVPAVVSSGEDAIRKVKENNPDLVLMDIIIHGEIDGIETVEKIHSFSDVPVIYLTAYADQTTLERAKITEPFGYLLKPFKERELLITIEMAIYKHQMEKKLKESEKRLRESERWLSAAIKSIGDGVITTDLKGVIKIMNPFAEALTGWKQEEASGKHLSTIFNVASSQKNKNVEDPVVKVIREGSFYGLSDQTILITKNNMEIPIDLIGTPITDEKNDIIGVVLVFYDIIERKQQEDRIRTSTSSFLL</sequence>
<dbReference type="SUPFAM" id="SSF52172">
    <property type="entry name" value="CheY-like"/>
    <property type="match status" value="1"/>
</dbReference>
<evidence type="ECO:0000259" key="4">
    <source>
        <dbReference type="PROSITE" id="PS50112"/>
    </source>
</evidence>
<comment type="caution">
    <text evidence="6">The sequence shown here is derived from an EMBL/GenBank/DDBJ whole genome shotgun (WGS) entry which is preliminary data.</text>
</comment>
<dbReference type="InterPro" id="IPR035965">
    <property type="entry name" value="PAS-like_dom_sf"/>
</dbReference>
<accession>A0A0P7ZCJ4</accession>
<dbReference type="GO" id="GO:0000160">
    <property type="term" value="P:phosphorelay signal transduction system"/>
    <property type="evidence" value="ECO:0007669"/>
    <property type="project" value="InterPro"/>
</dbReference>
<dbReference type="InterPro" id="IPR013767">
    <property type="entry name" value="PAS_fold"/>
</dbReference>
<feature type="domain" description="Response regulatory" evidence="3">
    <location>
        <begin position="4"/>
        <end position="119"/>
    </location>
</feature>